<evidence type="ECO:0000313" key="4">
    <source>
        <dbReference type="Proteomes" id="UP000656804"/>
    </source>
</evidence>
<reference evidence="3" key="1">
    <citation type="submission" date="2020-11" db="EMBL/GenBank/DDBJ databases">
        <title>Nocardioides sp. CBS4Y-1, whole genome shotgun sequence.</title>
        <authorList>
            <person name="Tuo L."/>
        </authorList>
    </citation>
    <scope>NUCLEOTIDE SEQUENCE</scope>
    <source>
        <strain evidence="3">CBS4Y-1</strain>
    </source>
</reference>
<keyword evidence="1" id="KW-0175">Coiled coil</keyword>
<dbReference type="InterPro" id="IPR046640">
    <property type="entry name" value="DUF6752"/>
</dbReference>
<organism evidence="3 4">
    <name type="scientific">Nocardioides acrostichi</name>
    <dbReference type="NCBI Taxonomy" id="2784339"/>
    <lineage>
        <taxon>Bacteria</taxon>
        <taxon>Bacillati</taxon>
        <taxon>Actinomycetota</taxon>
        <taxon>Actinomycetes</taxon>
        <taxon>Propionibacteriales</taxon>
        <taxon>Nocardioidaceae</taxon>
        <taxon>Nocardioides</taxon>
    </lineage>
</organism>
<accession>A0A930Y7C5</accession>
<proteinExistence type="predicted"/>
<dbReference type="Proteomes" id="UP000656804">
    <property type="component" value="Unassembled WGS sequence"/>
</dbReference>
<gene>
    <name evidence="3" type="ORF">ISG29_09300</name>
</gene>
<name>A0A930Y7C5_9ACTN</name>
<feature type="domain" description="DUF6752" evidence="2">
    <location>
        <begin position="17"/>
        <end position="70"/>
    </location>
</feature>
<dbReference type="Pfam" id="PF20537">
    <property type="entry name" value="DUF6752"/>
    <property type="match status" value="1"/>
</dbReference>
<comment type="caution">
    <text evidence="3">The sequence shown here is derived from an EMBL/GenBank/DDBJ whole genome shotgun (WGS) entry which is preliminary data.</text>
</comment>
<dbReference type="EMBL" id="JADIVZ010000003">
    <property type="protein sequence ID" value="MBF4161887.1"/>
    <property type="molecule type" value="Genomic_DNA"/>
</dbReference>
<feature type="coiled-coil region" evidence="1">
    <location>
        <begin position="14"/>
        <end position="41"/>
    </location>
</feature>
<sequence length="71" mass="7742">MREKLPTTLAGGRVAELTARVEQLEADLAELRRHQLRMAELADIVTELLVPMASRDDAAVAAALEKFQAGL</sequence>
<evidence type="ECO:0000256" key="1">
    <source>
        <dbReference type="SAM" id="Coils"/>
    </source>
</evidence>
<dbReference type="AlphaFoldDB" id="A0A930Y7C5"/>
<protein>
    <recommendedName>
        <fullName evidence="2">DUF6752 domain-containing protein</fullName>
    </recommendedName>
</protein>
<evidence type="ECO:0000259" key="2">
    <source>
        <dbReference type="Pfam" id="PF20537"/>
    </source>
</evidence>
<evidence type="ECO:0000313" key="3">
    <source>
        <dbReference type="EMBL" id="MBF4161887.1"/>
    </source>
</evidence>
<keyword evidence="4" id="KW-1185">Reference proteome</keyword>